<protein>
    <submittedName>
        <fullName evidence="2">Uncharacterized protein</fullName>
    </submittedName>
</protein>
<feature type="transmembrane region" description="Helical" evidence="1">
    <location>
        <begin position="261"/>
        <end position="284"/>
    </location>
</feature>
<keyword evidence="1" id="KW-1133">Transmembrane helix</keyword>
<name>A0A6G1GPF8_9PEZI</name>
<evidence type="ECO:0000256" key="1">
    <source>
        <dbReference type="SAM" id="Phobius"/>
    </source>
</evidence>
<keyword evidence="1" id="KW-0472">Membrane</keyword>
<dbReference type="OrthoDB" id="4838853at2759"/>
<feature type="transmembrane region" description="Helical" evidence="1">
    <location>
        <begin position="156"/>
        <end position="177"/>
    </location>
</feature>
<accession>A0A6G1GPF8</accession>
<dbReference type="PANTHER" id="PTHR42024:SF1">
    <property type="entry name" value="AMINO ACID PERMEASE_ SLC12A DOMAIN-CONTAINING PROTEIN"/>
    <property type="match status" value="1"/>
</dbReference>
<feature type="transmembrane region" description="Helical" evidence="1">
    <location>
        <begin position="27"/>
        <end position="51"/>
    </location>
</feature>
<feature type="non-terminal residue" evidence="2">
    <location>
        <position position="1"/>
    </location>
</feature>
<dbReference type="EMBL" id="ML977180">
    <property type="protein sequence ID" value="KAF1982811.1"/>
    <property type="molecule type" value="Genomic_DNA"/>
</dbReference>
<gene>
    <name evidence="2" type="ORF">K402DRAFT_303145</name>
</gene>
<keyword evidence="3" id="KW-1185">Reference proteome</keyword>
<dbReference type="Proteomes" id="UP000800041">
    <property type="component" value="Unassembled WGS sequence"/>
</dbReference>
<feature type="transmembrane region" description="Helical" evidence="1">
    <location>
        <begin position="231"/>
        <end position="255"/>
    </location>
</feature>
<dbReference type="AlphaFoldDB" id="A0A6G1GPF8"/>
<organism evidence="2 3">
    <name type="scientific">Aulographum hederae CBS 113979</name>
    <dbReference type="NCBI Taxonomy" id="1176131"/>
    <lineage>
        <taxon>Eukaryota</taxon>
        <taxon>Fungi</taxon>
        <taxon>Dikarya</taxon>
        <taxon>Ascomycota</taxon>
        <taxon>Pezizomycotina</taxon>
        <taxon>Dothideomycetes</taxon>
        <taxon>Pleosporomycetidae</taxon>
        <taxon>Aulographales</taxon>
        <taxon>Aulographaceae</taxon>
    </lineage>
</organism>
<feature type="transmembrane region" description="Helical" evidence="1">
    <location>
        <begin position="128"/>
        <end position="150"/>
    </location>
</feature>
<sequence>SAVRSLPPLRRKETKLMQKKAHPWQHIGITLGLPMILLFDIIIPCIIYYTWYNNQQSIRSRECREQYPDQDCPIEHKQFDKDILGYAIICFGFGELWILVARVLRLWQHRDECAPLLSRSKWELDATSWVYAVAMIMALIPFIVSSTLVIPKLYLYSPLFIMGFLGITMVITLAVPFKLPIGINSHARGTRLRPFIYYAAEDFIAVDGLQDREFRVRYNERYDTNKMFRAFFFKLTLWWILGVCVYAGCVSAVIWTLEFHYAFGLSLGVLFAYIVIWAAVSAVWTKWEIKREHKAYEEGQV</sequence>
<feature type="non-terminal residue" evidence="2">
    <location>
        <position position="301"/>
    </location>
</feature>
<reference evidence="2" key="1">
    <citation type="journal article" date="2020" name="Stud. Mycol.">
        <title>101 Dothideomycetes genomes: a test case for predicting lifestyles and emergence of pathogens.</title>
        <authorList>
            <person name="Haridas S."/>
            <person name="Albert R."/>
            <person name="Binder M."/>
            <person name="Bloem J."/>
            <person name="Labutti K."/>
            <person name="Salamov A."/>
            <person name="Andreopoulos B."/>
            <person name="Baker S."/>
            <person name="Barry K."/>
            <person name="Bills G."/>
            <person name="Bluhm B."/>
            <person name="Cannon C."/>
            <person name="Castanera R."/>
            <person name="Culley D."/>
            <person name="Daum C."/>
            <person name="Ezra D."/>
            <person name="Gonzalez J."/>
            <person name="Henrissat B."/>
            <person name="Kuo A."/>
            <person name="Liang C."/>
            <person name="Lipzen A."/>
            <person name="Lutzoni F."/>
            <person name="Magnuson J."/>
            <person name="Mondo S."/>
            <person name="Nolan M."/>
            <person name="Ohm R."/>
            <person name="Pangilinan J."/>
            <person name="Park H.-J."/>
            <person name="Ramirez L."/>
            <person name="Alfaro M."/>
            <person name="Sun H."/>
            <person name="Tritt A."/>
            <person name="Yoshinaga Y."/>
            <person name="Zwiers L.-H."/>
            <person name="Turgeon B."/>
            <person name="Goodwin S."/>
            <person name="Spatafora J."/>
            <person name="Crous P."/>
            <person name="Grigoriev I."/>
        </authorList>
    </citation>
    <scope>NUCLEOTIDE SEQUENCE</scope>
    <source>
        <strain evidence="2">CBS 113979</strain>
    </source>
</reference>
<feature type="transmembrane region" description="Helical" evidence="1">
    <location>
        <begin position="83"/>
        <end position="107"/>
    </location>
</feature>
<proteinExistence type="predicted"/>
<dbReference type="PANTHER" id="PTHR42024">
    <property type="entry name" value="AMINO ACID PERMEASE_ SLC12A DOMAIN-CONTAINING PROTEIN"/>
    <property type="match status" value="1"/>
</dbReference>
<keyword evidence="1" id="KW-0812">Transmembrane</keyword>
<evidence type="ECO:0000313" key="3">
    <source>
        <dbReference type="Proteomes" id="UP000800041"/>
    </source>
</evidence>
<evidence type="ECO:0000313" key="2">
    <source>
        <dbReference type="EMBL" id="KAF1982811.1"/>
    </source>
</evidence>